<keyword evidence="3" id="KW-1185">Reference proteome</keyword>
<dbReference type="AlphaFoldDB" id="A0AAV2G3Y4"/>
<sequence length="84" mass="9449">MDLSPAAEESNHDRHSSAANKEEMLSRERMKFWWSYRFFFGDINSGLRSKRRASRWKLRLCCAGEDDTASAGGGTATQQVSSSS</sequence>
<feature type="region of interest" description="Disordered" evidence="1">
    <location>
        <begin position="65"/>
        <end position="84"/>
    </location>
</feature>
<dbReference type="Proteomes" id="UP001497516">
    <property type="component" value="Chromosome 7"/>
</dbReference>
<feature type="region of interest" description="Disordered" evidence="1">
    <location>
        <begin position="1"/>
        <end position="23"/>
    </location>
</feature>
<dbReference type="EMBL" id="OZ034820">
    <property type="protein sequence ID" value="CAL1404470.1"/>
    <property type="molecule type" value="Genomic_DNA"/>
</dbReference>
<name>A0AAV2G3Y4_9ROSI</name>
<protein>
    <submittedName>
        <fullName evidence="2">Uncharacterized protein</fullName>
    </submittedName>
</protein>
<accession>A0AAV2G3Y4</accession>
<feature type="compositionally biased region" description="Basic and acidic residues" evidence="1">
    <location>
        <begin position="9"/>
        <end position="23"/>
    </location>
</feature>
<evidence type="ECO:0000256" key="1">
    <source>
        <dbReference type="SAM" id="MobiDB-lite"/>
    </source>
</evidence>
<evidence type="ECO:0000313" key="2">
    <source>
        <dbReference type="EMBL" id="CAL1404470.1"/>
    </source>
</evidence>
<evidence type="ECO:0000313" key="3">
    <source>
        <dbReference type="Proteomes" id="UP001497516"/>
    </source>
</evidence>
<proteinExistence type="predicted"/>
<reference evidence="2 3" key="1">
    <citation type="submission" date="2024-04" db="EMBL/GenBank/DDBJ databases">
        <authorList>
            <person name="Fracassetti M."/>
        </authorList>
    </citation>
    <scope>NUCLEOTIDE SEQUENCE [LARGE SCALE GENOMIC DNA]</scope>
</reference>
<gene>
    <name evidence="2" type="ORF">LTRI10_LOCUS44326</name>
</gene>
<organism evidence="2 3">
    <name type="scientific">Linum trigynum</name>
    <dbReference type="NCBI Taxonomy" id="586398"/>
    <lineage>
        <taxon>Eukaryota</taxon>
        <taxon>Viridiplantae</taxon>
        <taxon>Streptophyta</taxon>
        <taxon>Embryophyta</taxon>
        <taxon>Tracheophyta</taxon>
        <taxon>Spermatophyta</taxon>
        <taxon>Magnoliopsida</taxon>
        <taxon>eudicotyledons</taxon>
        <taxon>Gunneridae</taxon>
        <taxon>Pentapetalae</taxon>
        <taxon>rosids</taxon>
        <taxon>fabids</taxon>
        <taxon>Malpighiales</taxon>
        <taxon>Linaceae</taxon>
        <taxon>Linum</taxon>
    </lineage>
</organism>